<comment type="caution">
    <text evidence="2">The sequence shown here is derived from an EMBL/GenBank/DDBJ whole genome shotgun (WGS) entry which is preliminary data.</text>
</comment>
<dbReference type="AlphaFoldDB" id="A0A9P7KCI0"/>
<accession>A0A9P7KCI0</accession>
<dbReference type="SMART" id="SM00829">
    <property type="entry name" value="PKS_ER"/>
    <property type="match status" value="1"/>
</dbReference>
<reference evidence="2" key="1">
    <citation type="submission" date="2020-07" db="EMBL/GenBank/DDBJ databases">
        <authorList>
            <person name="Nieuwenhuis M."/>
            <person name="Van De Peppel L.J.J."/>
        </authorList>
    </citation>
    <scope>NUCLEOTIDE SEQUENCE</scope>
    <source>
        <strain evidence="2">AP01</strain>
        <tissue evidence="2">Mycelium</tissue>
    </source>
</reference>
<proteinExistence type="predicted"/>
<protein>
    <recommendedName>
        <fullName evidence="1">Enoyl reductase (ER) domain-containing protein</fullName>
    </recommendedName>
</protein>
<keyword evidence="3" id="KW-1185">Reference proteome</keyword>
<dbReference type="PANTHER" id="PTHR45348:SF2">
    <property type="entry name" value="ZINC-TYPE ALCOHOL DEHYDROGENASE-LIKE PROTEIN C2E1P3.01"/>
    <property type="match status" value="1"/>
</dbReference>
<evidence type="ECO:0000259" key="1">
    <source>
        <dbReference type="SMART" id="SM00829"/>
    </source>
</evidence>
<dbReference type="Gene3D" id="3.90.180.10">
    <property type="entry name" value="Medium-chain alcohol dehydrogenases, catalytic domain"/>
    <property type="match status" value="1"/>
</dbReference>
<dbReference type="SUPFAM" id="SSF50129">
    <property type="entry name" value="GroES-like"/>
    <property type="match status" value="1"/>
</dbReference>
<dbReference type="InterPro" id="IPR020843">
    <property type="entry name" value="ER"/>
</dbReference>
<organism evidence="2 3">
    <name type="scientific">Asterophora parasitica</name>
    <dbReference type="NCBI Taxonomy" id="117018"/>
    <lineage>
        <taxon>Eukaryota</taxon>
        <taxon>Fungi</taxon>
        <taxon>Dikarya</taxon>
        <taxon>Basidiomycota</taxon>
        <taxon>Agaricomycotina</taxon>
        <taxon>Agaricomycetes</taxon>
        <taxon>Agaricomycetidae</taxon>
        <taxon>Agaricales</taxon>
        <taxon>Tricholomatineae</taxon>
        <taxon>Lyophyllaceae</taxon>
        <taxon>Asterophora</taxon>
    </lineage>
</organism>
<name>A0A9P7KCI0_9AGAR</name>
<gene>
    <name evidence="2" type="ORF">DXG03_009015</name>
</gene>
<dbReference type="InterPro" id="IPR013154">
    <property type="entry name" value="ADH-like_N"/>
</dbReference>
<evidence type="ECO:0000313" key="2">
    <source>
        <dbReference type="EMBL" id="KAG5644174.1"/>
    </source>
</evidence>
<dbReference type="InterPro" id="IPR011032">
    <property type="entry name" value="GroES-like_sf"/>
</dbReference>
<feature type="domain" description="Enoyl reductase (ER)" evidence="1">
    <location>
        <begin position="16"/>
        <end position="190"/>
    </location>
</feature>
<dbReference type="EMBL" id="JABCKV010000080">
    <property type="protein sequence ID" value="KAG5644174.1"/>
    <property type="molecule type" value="Genomic_DNA"/>
</dbReference>
<dbReference type="GO" id="GO:0016651">
    <property type="term" value="F:oxidoreductase activity, acting on NAD(P)H"/>
    <property type="evidence" value="ECO:0007669"/>
    <property type="project" value="InterPro"/>
</dbReference>
<sequence>MSGHTHKALLLLSKQGKLALGTRNTPRPGPGELLVKVLATSLNPIDWKIQRLGVFLTDYPAVLGTDVAGEVEGVGEGVTTFKKGERVFCQGTFDNNGASFQNFAITTAATTSKIPSKYSYEAASTVPVAFTAAYVGLYNAAPYGLGFAWPLDAAGRGKYAGIPLVILGGASSVGQYGEMLHPFAVRASTE</sequence>
<dbReference type="Pfam" id="PF08240">
    <property type="entry name" value="ADH_N"/>
    <property type="match status" value="1"/>
</dbReference>
<evidence type="ECO:0000313" key="3">
    <source>
        <dbReference type="Proteomes" id="UP000775547"/>
    </source>
</evidence>
<dbReference type="PANTHER" id="PTHR45348">
    <property type="entry name" value="HYPOTHETICAL OXIDOREDUCTASE (EUROFUNG)"/>
    <property type="match status" value="1"/>
</dbReference>
<dbReference type="InterPro" id="IPR047122">
    <property type="entry name" value="Trans-enoyl_RdTase-like"/>
</dbReference>
<dbReference type="Proteomes" id="UP000775547">
    <property type="component" value="Unassembled WGS sequence"/>
</dbReference>
<reference evidence="2" key="2">
    <citation type="submission" date="2021-10" db="EMBL/GenBank/DDBJ databases">
        <title>Phylogenomics reveals ancestral predisposition of the termite-cultivated fungus Termitomyces towards a domesticated lifestyle.</title>
        <authorList>
            <person name="Auxier B."/>
            <person name="Grum-Grzhimaylo A."/>
            <person name="Cardenas M.E."/>
            <person name="Lodge J.D."/>
            <person name="Laessoe T."/>
            <person name="Pedersen O."/>
            <person name="Smith M.E."/>
            <person name="Kuyper T.W."/>
            <person name="Franco-Molano E.A."/>
            <person name="Baroni T.J."/>
            <person name="Aanen D.K."/>
        </authorList>
    </citation>
    <scope>NUCLEOTIDE SEQUENCE</scope>
    <source>
        <strain evidence="2">AP01</strain>
        <tissue evidence="2">Mycelium</tissue>
    </source>
</reference>
<dbReference type="OrthoDB" id="3233595at2759"/>